<gene>
    <name evidence="1" type="ORF">PHAECO_LOCUS3148</name>
</gene>
<dbReference type="Gene3D" id="2.60.210.10">
    <property type="entry name" value="Apoptosis, Tumor Necrosis Factor Receptor Associated Protein 2, Chain A"/>
    <property type="match status" value="1"/>
</dbReference>
<proteinExistence type="predicted"/>
<evidence type="ECO:0000313" key="2">
    <source>
        <dbReference type="Proteomes" id="UP001153737"/>
    </source>
</evidence>
<dbReference type="SUPFAM" id="SSF74924">
    <property type="entry name" value="Cap-Gly domain"/>
    <property type="match status" value="1"/>
</dbReference>
<reference evidence="1" key="1">
    <citation type="submission" date="2022-01" db="EMBL/GenBank/DDBJ databases">
        <authorList>
            <person name="King R."/>
        </authorList>
    </citation>
    <scope>NUCLEOTIDE SEQUENCE</scope>
</reference>
<protein>
    <submittedName>
        <fullName evidence="1">Uncharacterized protein</fullName>
    </submittedName>
</protein>
<dbReference type="InterPro" id="IPR036859">
    <property type="entry name" value="CAP-Gly_dom_sf"/>
</dbReference>
<dbReference type="SUPFAM" id="SSF49599">
    <property type="entry name" value="TRAF domain-like"/>
    <property type="match status" value="1"/>
</dbReference>
<name>A0A9N9SCU3_PHACE</name>
<dbReference type="Proteomes" id="UP001153737">
    <property type="component" value="Chromosome 12"/>
</dbReference>
<accession>A0A9N9SCU3</accession>
<evidence type="ECO:0000313" key="1">
    <source>
        <dbReference type="EMBL" id="CAG9815289.1"/>
    </source>
</evidence>
<dbReference type="AlphaFoldDB" id="A0A9N9SCU3"/>
<keyword evidence="2" id="KW-1185">Reference proteome</keyword>
<dbReference type="EMBL" id="OU896718">
    <property type="protein sequence ID" value="CAG9815289.1"/>
    <property type="molecule type" value="Genomic_DNA"/>
</dbReference>
<organism evidence="1 2">
    <name type="scientific">Phaedon cochleariae</name>
    <name type="common">Mustard beetle</name>
    <dbReference type="NCBI Taxonomy" id="80249"/>
    <lineage>
        <taxon>Eukaryota</taxon>
        <taxon>Metazoa</taxon>
        <taxon>Ecdysozoa</taxon>
        <taxon>Arthropoda</taxon>
        <taxon>Hexapoda</taxon>
        <taxon>Insecta</taxon>
        <taxon>Pterygota</taxon>
        <taxon>Neoptera</taxon>
        <taxon>Endopterygota</taxon>
        <taxon>Coleoptera</taxon>
        <taxon>Polyphaga</taxon>
        <taxon>Cucujiformia</taxon>
        <taxon>Chrysomeloidea</taxon>
        <taxon>Chrysomelidae</taxon>
        <taxon>Chrysomelinae</taxon>
        <taxon>Chrysomelini</taxon>
        <taxon>Phaedon</taxon>
    </lineage>
</organism>
<sequence length="282" mass="32572">MDFFQRLTKNIFCRCKGKRYFECPDKYGAFVKPVNVLCEFPSNVTNDTAEEIQHAICKISTKELEASANATITRQLKGVCTTNELNRRLDNLENRILQEIDSLKQILLSKGRGIPETKTDSSLLSSRFAAKYLKTERSSITSDRNEEIALYNDTVSESNKGSIYFYYWNVQNVRELLEKEDMYISSPEFNILGHTLHLQFYPNHLEKQYFGIQLRPSSKGFLKKHRITLLNIFNKNLDLESGILYGLNMEDGVFRTSRDSISKRGFLVSNSLIVKLEIYLNS</sequence>
<dbReference type="InterPro" id="IPR008974">
    <property type="entry name" value="TRAF-like"/>
</dbReference>
<dbReference type="OrthoDB" id="6475149at2759"/>
<reference evidence="1" key="2">
    <citation type="submission" date="2022-10" db="EMBL/GenBank/DDBJ databases">
        <authorList>
            <consortium name="ENA_rothamsted_submissions"/>
            <consortium name="culmorum"/>
            <person name="King R."/>
        </authorList>
    </citation>
    <scope>NUCLEOTIDE SEQUENCE</scope>
</reference>